<proteinExistence type="predicted"/>
<organism evidence="3 4">
    <name type="scientific">Neoroseomonas terrae</name>
    <dbReference type="NCBI Taxonomy" id="424799"/>
    <lineage>
        <taxon>Bacteria</taxon>
        <taxon>Pseudomonadati</taxon>
        <taxon>Pseudomonadota</taxon>
        <taxon>Alphaproteobacteria</taxon>
        <taxon>Acetobacterales</taxon>
        <taxon>Acetobacteraceae</taxon>
        <taxon>Neoroseomonas</taxon>
    </lineage>
</organism>
<evidence type="ECO:0000313" key="4">
    <source>
        <dbReference type="Proteomes" id="UP000698752"/>
    </source>
</evidence>
<keyword evidence="4" id="KW-1185">Reference proteome</keyword>
<sequence length="273" mass="25458">MQLVTRSTAVPVMPQPPASPGSPGWFARPDPVGGVPATVPGYEWYNGIQGELYSFLVAAGITPDAANVAQVLEAACRLFAQGRMQAFTANGTFVVPAGVYRIRCRVWGGGGAGASSSSGNYPGGGGGSGGYGEGVYNVTPGSSITVTRGAGGVGGNGGSSSFGSLLTASGGQFGVPGSAGGVGAGGAGGAVSGAQISVPGANGSGGIYYGAAGGTVEGGNGGAAYGSSPVRGVGVAASSLNGNPGTYPGGGGSGGTGASGSGAGAAGLVVVEW</sequence>
<dbReference type="Proteomes" id="UP000698752">
    <property type="component" value="Unassembled WGS sequence"/>
</dbReference>
<evidence type="ECO:0000313" key="3">
    <source>
        <dbReference type="EMBL" id="MBR0653307.1"/>
    </source>
</evidence>
<protein>
    <recommendedName>
        <fullName evidence="2">Glycine-rich domain-containing protein</fullName>
    </recommendedName>
</protein>
<dbReference type="RefSeq" id="WP_211872012.1">
    <property type="nucleotide sequence ID" value="NZ_JAAEDI010000046.1"/>
</dbReference>
<comment type="caution">
    <text evidence="3">The sequence shown here is derived from an EMBL/GenBank/DDBJ whole genome shotgun (WGS) entry which is preliminary data.</text>
</comment>
<evidence type="ECO:0000259" key="2">
    <source>
        <dbReference type="Pfam" id="PF21722"/>
    </source>
</evidence>
<reference evidence="4" key="1">
    <citation type="journal article" date="2021" name="Syst. Appl. Microbiol.">
        <title>Roseomonas hellenica sp. nov., isolated from roots of wild-growing Alkanna tinctoria.</title>
        <authorList>
            <person name="Rat A."/>
            <person name="Naranjo H.D."/>
            <person name="Lebbe L."/>
            <person name="Cnockaert M."/>
            <person name="Krigas N."/>
            <person name="Grigoriadou K."/>
            <person name="Maloupa E."/>
            <person name="Willems A."/>
        </authorList>
    </citation>
    <scope>NUCLEOTIDE SEQUENCE [LARGE SCALE GENOMIC DNA]</scope>
    <source>
        <strain evidence="4">LMG 31159</strain>
    </source>
</reference>
<feature type="region of interest" description="Disordered" evidence="1">
    <location>
        <begin position="1"/>
        <end position="24"/>
    </location>
</feature>
<dbReference type="InterPro" id="IPR049304">
    <property type="entry name" value="Gly_rich_dom"/>
</dbReference>
<name>A0ABS5ERM6_9PROT</name>
<dbReference type="EMBL" id="JAAEDI010000046">
    <property type="protein sequence ID" value="MBR0653307.1"/>
    <property type="molecule type" value="Genomic_DNA"/>
</dbReference>
<gene>
    <name evidence="3" type="ORF">GXW78_26880</name>
</gene>
<evidence type="ECO:0000256" key="1">
    <source>
        <dbReference type="SAM" id="MobiDB-lite"/>
    </source>
</evidence>
<feature type="domain" description="Glycine-rich" evidence="2">
    <location>
        <begin position="88"/>
        <end position="273"/>
    </location>
</feature>
<accession>A0ABS5ERM6</accession>
<dbReference type="Pfam" id="PF21722">
    <property type="entry name" value="Gly_rich_2"/>
    <property type="match status" value="1"/>
</dbReference>